<evidence type="ECO:0000256" key="3">
    <source>
        <dbReference type="ARBA" id="ARBA00022989"/>
    </source>
</evidence>
<gene>
    <name evidence="6" type="ORF">SAMN05443377_11164</name>
</gene>
<dbReference type="STRING" id="64702.SAMN05443377_11164"/>
<keyword evidence="4 5" id="KW-0472">Membrane</keyword>
<dbReference type="AlphaFoldDB" id="A0A1H9S5M3"/>
<keyword evidence="3 5" id="KW-1133">Transmembrane helix</keyword>
<feature type="transmembrane region" description="Helical" evidence="5">
    <location>
        <begin position="66"/>
        <end position="84"/>
    </location>
</feature>
<dbReference type="Proteomes" id="UP000198815">
    <property type="component" value="Unassembled WGS sequence"/>
</dbReference>
<dbReference type="InterPro" id="IPR003339">
    <property type="entry name" value="ABC/ECF_trnsptr_transmembrane"/>
</dbReference>
<feature type="transmembrane region" description="Helical" evidence="5">
    <location>
        <begin position="306"/>
        <end position="325"/>
    </location>
</feature>
<comment type="subcellular location">
    <subcellularLocation>
        <location evidence="1">Membrane</location>
        <topology evidence="1">Multi-pass membrane protein</topology>
    </subcellularLocation>
</comment>
<keyword evidence="7" id="KW-1185">Reference proteome</keyword>
<evidence type="ECO:0000313" key="7">
    <source>
        <dbReference type="Proteomes" id="UP000198815"/>
    </source>
</evidence>
<accession>A0A1H9S5M3</accession>
<evidence type="ECO:0000256" key="5">
    <source>
        <dbReference type="SAM" id="Phobius"/>
    </source>
</evidence>
<evidence type="ECO:0000313" key="6">
    <source>
        <dbReference type="EMBL" id="SER80284.1"/>
    </source>
</evidence>
<evidence type="ECO:0000256" key="1">
    <source>
        <dbReference type="ARBA" id="ARBA00004141"/>
    </source>
</evidence>
<name>A0A1H9S5M3_9ACTN</name>
<dbReference type="PANTHER" id="PTHR33514:SF15">
    <property type="entry name" value="COBALT TRANSPORT PROTEIN"/>
    <property type="match status" value="1"/>
</dbReference>
<protein>
    <submittedName>
        <fullName evidence="6">Energy-coupling factor transport system permease protein</fullName>
    </submittedName>
</protein>
<feature type="transmembrane region" description="Helical" evidence="5">
    <location>
        <begin position="345"/>
        <end position="362"/>
    </location>
</feature>
<feature type="transmembrane region" description="Helical" evidence="5">
    <location>
        <begin position="21"/>
        <end position="54"/>
    </location>
</feature>
<dbReference type="EMBL" id="FOGZ01000011">
    <property type="protein sequence ID" value="SER80284.1"/>
    <property type="molecule type" value="Genomic_DNA"/>
</dbReference>
<dbReference type="PANTHER" id="PTHR33514">
    <property type="entry name" value="PROTEIN ABCI12, CHLOROPLASTIC"/>
    <property type="match status" value="1"/>
</dbReference>
<sequence>MPAVVPAPHAITATRRATHPWAWWCWAIGAAAAVSLTHNLALIVAISVAVTLVVLTRRSDAPWARAMGLYLGLAGIIVLTRLVFQITIGGIRYGTVLFTLPHVALPRWAAGIEIGGPVTLEGIVFTLSDAGRLAAMIICLGCANALANPRQALRCVPAALYEVSTALVIALSVAPQLVESAQRVARARRLRGGGARGVRAAGALIVPVLQDAVERSMSLAAGMESRGYGSTRDQTRVGHGAGAAMLASLALLGFGAFALLSLSDGAALALVSLGAGLGCAVAALRIAGRRLAVTRYRPSPWQAREFITAFSGLATLGAMLVLARTAPQVATPTNSPVSWPPLDPLMAVVVGLILVPIAVTTVPPEGQA</sequence>
<organism evidence="6 7">
    <name type="scientific">Propionibacterium cyclohexanicum</name>
    <dbReference type="NCBI Taxonomy" id="64702"/>
    <lineage>
        <taxon>Bacteria</taxon>
        <taxon>Bacillati</taxon>
        <taxon>Actinomycetota</taxon>
        <taxon>Actinomycetes</taxon>
        <taxon>Propionibacteriales</taxon>
        <taxon>Propionibacteriaceae</taxon>
        <taxon>Propionibacterium</taxon>
    </lineage>
</organism>
<reference evidence="7" key="1">
    <citation type="submission" date="2016-10" db="EMBL/GenBank/DDBJ databases">
        <authorList>
            <person name="Varghese N."/>
            <person name="Submissions S."/>
        </authorList>
    </citation>
    <scope>NUCLEOTIDE SEQUENCE [LARGE SCALE GENOMIC DNA]</scope>
    <source>
        <strain evidence="7">DSM 16859</strain>
    </source>
</reference>
<dbReference type="Pfam" id="PF02361">
    <property type="entry name" value="CbiQ"/>
    <property type="match status" value="1"/>
</dbReference>
<keyword evidence="2 5" id="KW-0812">Transmembrane</keyword>
<evidence type="ECO:0000256" key="2">
    <source>
        <dbReference type="ARBA" id="ARBA00022692"/>
    </source>
</evidence>
<feature type="transmembrane region" description="Helical" evidence="5">
    <location>
        <begin position="266"/>
        <end position="286"/>
    </location>
</feature>
<feature type="transmembrane region" description="Helical" evidence="5">
    <location>
        <begin position="240"/>
        <end position="260"/>
    </location>
</feature>
<dbReference type="GO" id="GO:0005886">
    <property type="term" value="C:plasma membrane"/>
    <property type="evidence" value="ECO:0007669"/>
    <property type="project" value="UniProtKB-ARBA"/>
</dbReference>
<evidence type="ECO:0000256" key="4">
    <source>
        <dbReference type="ARBA" id="ARBA00023136"/>
    </source>
</evidence>
<proteinExistence type="predicted"/>